<dbReference type="InterPro" id="IPR003779">
    <property type="entry name" value="CMD-like"/>
</dbReference>
<dbReference type="EMBL" id="CAJQZC010000010">
    <property type="protein sequence ID" value="CAG4917598.1"/>
    <property type="molecule type" value="Genomic_DNA"/>
</dbReference>
<dbReference type="GO" id="GO:0051920">
    <property type="term" value="F:peroxiredoxin activity"/>
    <property type="evidence" value="ECO:0007669"/>
    <property type="project" value="InterPro"/>
</dbReference>
<dbReference type="NCBIfam" id="TIGR00778">
    <property type="entry name" value="ahpD_dom"/>
    <property type="match status" value="1"/>
</dbReference>
<proteinExistence type="predicted"/>
<dbReference type="PANTHER" id="PTHR34846:SF10">
    <property type="entry name" value="CYTOPLASMIC PROTEIN"/>
    <property type="match status" value="1"/>
</dbReference>
<keyword evidence="3" id="KW-1185">Reference proteome</keyword>
<evidence type="ECO:0000313" key="3">
    <source>
        <dbReference type="Proteomes" id="UP000789704"/>
    </source>
</evidence>
<evidence type="ECO:0000259" key="1">
    <source>
        <dbReference type="Pfam" id="PF02627"/>
    </source>
</evidence>
<dbReference type="Proteomes" id="UP000789704">
    <property type="component" value="Unassembled WGS sequence"/>
</dbReference>
<dbReference type="Gene3D" id="1.20.1290.10">
    <property type="entry name" value="AhpD-like"/>
    <property type="match status" value="1"/>
</dbReference>
<dbReference type="Pfam" id="PF02627">
    <property type="entry name" value="CMD"/>
    <property type="match status" value="1"/>
</dbReference>
<protein>
    <recommendedName>
        <fullName evidence="1">Carboxymuconolactone decarboxylase-like domain-containing protein</fullName>
    </recommendedName>
</protein>
<dbReference type="InterPro" id="IPR004675">
    <property type="entry name" value="AhpD_core"/>
</dbReference>
<feature type="domain" description="Carboxymuconolactone decarboxylase-like" evidence="1">
    <location>
        <begin position="12"/>
        <end position="94"/>
    </location>
</feature>
<sequence>MSSRLDFYSANPDAIKAVLALEERIGKSGIEKSLAELVRLRASQINGCAFCVDMHVADARKGGETERRLATVVVWRETPFFTDRERAALEWTEALTLVSQDHVPDAVWEAVRPHFSDEEIVDLTLLINAINTWNRFAIAFRKTPA</sequence>
<comment type="caution">
    <text evidence="2">The sequence shown here is derived from an EMBL/GenBank/DDBJ whole genome shotgun (WGS) entry which is preliminary data.</text>
</comment>
<accession>A0A9N8S0T0</accession>
<name>A0A9N8S0T0_9BURK</name>
<dbReference type="AlphaFoldDB" id="A0A9N8S0T0"/>
<gene>
    <name evidence="2" type="ORF">LMG31841_04698</name>
</gene>
<evidence type="ECO:0000313" key="2">
    <source>
        <dbReference type="EMBL" id="CAG4917598.1"/>
    </source>
</evidence>
<dbReference type="InterPro" id="IPR029032">
    <property type="entry name" value="AhpD-like"/>
</dbReference>
<reference evidence="2" key="1">
    <citation type="submission" date="2021-04" db="EMBL/GenBank/DDBJ databases">
        <authorList>
            <person name="Vanwijnsberghe S."/>
        </authorList>
    </citation>
    <scope>NUCLEOTIDE SEQUENCE</scope>
    <source>
        <strain evidence="2">LMG 31841</strain>
    </source>
</reference>
<organism evidence="2 3">
    <name type="scientific">Paraburkholderia saeva</name>
    <dbReference type="NCBI Taxonomy" id="2777537"/>
    <lineage>
        <taxon>Bacteria</taxon>
        <taxon>Pseudomonadati</taxon>
        <taxon>Pseudomonadota</taxon>
        <taxon>Betaproteobacteria</taxon>
        <taxon>Burkholderiales</taxon>
        <taxon>Burkholderiaceae</taxon>
        <taxon>Paraburkholderia</taxon>
    </lineage>
</organism>
<dbReference type="PANTHER" id="PTHR34846">
    <property type="entry name" value="4-CARBOXYMUCONOLACTONE DECARBOXYLASE FAMILY PROTEIN (AFU_ORTHOLOGUE AFUA_6G11590)"/>
    <property type="match status" value="1"/>
</dbReference>
<dbReference type="RefSeq" id="WP_228882177.1">
    <property type="nucleotide sequence ID" value="NZ_CAJQYX010000001.1"/>
</dbReference>
<dbReference type="SUPFAM" id="SSF69118">
    <property type="entry name" value="AhpD-like"/>
    <property type="match status" value="1"/>
</dbReference>